<evidence type="ECO:0000313" key="2">
    <source>
        <dbReference type="Proteomes" id="UP001241377"/>
    </source>
</evidence>
<name>A0ACC2WMG0_9TREE</name>
<reference evidence="1" key="1">
    <citation type="submission" date="2023-04" db="EMBL/GenBank/DDBJ databases">
        <title>Draft Genome sequencing of Naganishia species isolated from polar environments using Oxford Nanopore Technology.</title>
        <authorList>
            <person name="Leo P."/>
            <person name="Venkateswaran K."/>
        </authorList>
    </citation>
    <scope>NUCLEOTIDE SEQUENCE</scope>
    <source>
        <strain evidence="1">MNA-CCFEE 5261</strain>
    </source>
</reference>
<dbReference type="Proteomes" id="UP001241377">
    <property type="component" value="Unassembled WGS sequence"/>
</dbReference>
<proteinExistence type="predicted"/>
<comment type="caution">
    <text evidence="1">The sequence shown here is derived from an EMBL/GenBank/DDBJ whole genome shotgun (WGS) entry which is preliminary data.</text>
</comment>
<accession>A0ACC2WMG0</accession>
<keyword evidence="2" id="KW-1185">Reference proteome</keyword>
<sequence length="816" mass="90331">MFPSIFYNPSHQYHTPSRHASPDHHRHMPFTVVSGDAYGNLDSRAPHAYVHAEASVLDHLERQAELEARRAREREIERQRRLAHLAALEEAQHRQYHQQAVIDAYLHAQARARAQAEAEIQQRERQRQYQERVYAIARAQAIQREREERARMQEIERRREQARQRIFVDELFDSLFGDEPRDVEAASSRQPHAQPRAAPRDIPQQQARAHAASHPAPHITQPKATPAHTRPEATQPSAQRSQARPAIAPASPSSEHEAFEKFLNSFFGVSAPHFARAPAAPFAARPSVPTSAQPEVQKSVESSQPRSTKPEHVAHLKQPPAPPTPTPQVVESAPEPDIRQTDDLTNLLSSVFGIPVNVRRSEEKNEPPSPTVEKRGAEMKQNVSGATVPNEIPSSPPVIERPPSPGPPENVASEKKSEHEEPEDVSEDFRQMVDKVFKDLEKAFGVHVDDSDVPKAEEQDIEQRKSEAGLATSVDSTPPSKESAPQRPPPVESPAPTPASEPMTPIPAPEPIPEELLDQAKEMSSYDERSTEAGMSDHDEEDDEVPSSAAELQSEKAKSAATLIQQKYRRHLARVQRLEKLETLKAKLDKITRGFTFPEHLDFQDPDSGLMSPVSDPVDGSSYDGDERVVPVPSLAFTHNNAPYHAQAQALLGLLVSADAISSDGDQEVRRVRKEFVKEVEGRLAEMERQRSAVWQKQRAAEAGNGGKPTSEDKNAIDSHDVDMEPKSTERGENEPVTDDQGQADTGITGPSTEYTEPETPKAVEPQPTFEATPGDSAADQVPAMSTTPTVQKAAVATDDDDEDAPIDGSRIRCRF</sequence>
<dbReference type="EMBL" id="JASBWR010000005">
    <property type="protein sequence ID" value="KAJ9112276.1"/>
    <property type="molecule type" value="Genomic_DNA"/>
</dbReference>
<evidence type="ECO:0000313" key="1">
    <source>
        <dbReference type="EMBL" id="KAJ9112276.1"/>
    </source>
</evidence>
<organism evidence="1 2">
    <name type="scientific">Naganishia cerealis</name>
    <dbReference type="NCBI Taxonomy" id="610337"/>
    <lineage>
        <taxon>Eukaryota</taxon>
        <taxon>Fungi</taxon>
        <taxon>Dikarya</taxon>
        <taxon>Basidiomycota</taxon>
        <taxon>Agaricomycotina</taxon>
        <taxon>Tremellomycetes</taxon>
        <taxon>Filobasidiales</taxon>
        <taxon>Filobasidiaceae</taxon>
        <taxon>Naganishia</taxon>
    </lineage>
</organism>
<protein>
    <submittedName>
        <fullName evidence="1">Uncharacterized protein</fullName>
    </submittedName>
</protein>
<gene>
    <name evidence="1" type="ORF">QFC19_000695</name>
</gene>